<protein>
    <submittedName>
        <fullName evidence="1">Uncharacterized protein</fullName>
    </submittedName>
</protein>
<gene>
    <name evidence="1" type="ORF">OM075_25830</name>
</gene>
<proteinExistence type="predicted"/>
<organism evidence="1 2">
    <name type="scientific">Plebeiibacterium sediminum</name>
    <dbReference type="NCBI Taxonomy" id="2992112"/>
    <lineage>
        <taxon>Bacteria</taxon>
        <taxon>Pseudomonadati</taxon>
        <taxon>Bacteroidota</taxon>
        <taxon>Bacteroidia</taxon>
        <taxon>Marinilabiliales</taxon>
        <taxon>Marinilabiliaceae</taxon>
        <taxon>Plebeiibacterium</taxon>
    </lineage>
</organism>
<evidence type="ECO:0000313" key="1">
    <source>
        <dbReference type="EMBL" id="MCW3789887.1"/>
    </source>
</evidence>
<reference evidence="1" key="1">
    <citation type="submission" date="2022-10" db="EMBL/GenBank/DDBJ databases">
        <authorList>
            <person name="Yu W.X."/>
        </authorList>
    </citation>
    <scope>NUCLEOTIDE SEQUENCE</scope>
    <source>
        <strain evidence="1">AAT</strain>
    </source>
</reference>
<feature type="non-terminal residue" evidence="1">
    <location>
        <position position="121"/>
    </location>
</feature>
<comment type="caution">
    <text evidence="1">The sequence shown here is derived from an EMBL/GenBank/DDBJ whole genome shotgun (WGS) entry which is preliminary data.</text>
</comment>
<dbReference type="RefSeq" id="WP_301193413.1">
    <property type="nucleotide sequence ID" value="NZ_JAPDPJ010000365.1"/>
</dbReference>
<evidence type="ECO:0000313" key="2">
    <source>
        <dbReference type="Proteomes" id="UP001209229"/>
    </source>
</evidence>
<name>A0AAE3SI23_9BACT</name>
<dbReference type="EMBL" id="JAPDPJ010000365">
    <property type="protein sequence ID" value="MCW3789887.1"/>
    <property type="molecule type" value="Genomic_DNA"/>
</dbReference>
<accession>A0AAE3SI23</accession>
<sequence>MEVTYCADEAANFEITSLNDDVMVSGNIERYTFDWNISALNIPEDGGLQTTNEFDVVVTRITTGCTSEAHLTIYVNPDPEVKDVEAIYCTDEVADFDIASFNERVLASGNSEDYNFNWNAS</sequence>
<keyword evidence="2" id="KW-1185">Reference proteome</keyword>
<dbReference type="Proteomes" id="UP001209229">
    <property type="component" value="Unassembled WGS sequence"/>
</dbReference>
<dbReference type="AlphaFoldDB" id="A0AAE3SI23"/>